<protein>
    <submittedName>
        <fullName evidence="3">MARVEL domain-containing protein</fullName>
    </submittedName>
</protein>
<proteinExistence type="predicted"/>
<feature type="transmembrane region" description="Helical" evidence="1">
    <location>
        <begin position="90"/>
        <end position="114"/>
    </location>
</feature>
<name>A0A914E068_9BILA</name>
<keyword evidence="1" id="KW-1133">Transmembrane helix</keyword>
<dbReference type="Pfam" id="PF06653">
    <property type="entry name" value="Claudin_3"/>
    <property type="match status" value="1"/>
</dbReference>
<dbReference type="AlphaFoldDB" id="A0A914E068"/>
<evidence type="ECO:0000313" key="2">
    <source>
        <dbReference type="Proteomes" id="UP000887540"/>
    </source>
</evidence>
<dbReference type="Gene3D" id="1.20.140.150">
    <property type="match status" value="1"/>
</dbReference>
<feature type="transmembrane region" description="Helical" evidence="1">
    <location>
        <begin position="12"/>
        <end position="34"/>
    </location>
</feature>
<evidence type="ECO:0000256" key="1">
    <source>
        <dbReference type="SAM" id="Phobius"/>
    </source>
</evidence>
<feature type="transmembrane region" description="Helical" evidence="1">
    <location>
        <begin position="54"/>
        <end position="78"/>
    </location>
</feature>
<keyword evidence="1" id="KW-0472">Membrane</keyword>
<evidence type="ECO:0000313" key="3">
    <source>
        <dbReference type="WBParaSite" id="ACRNAN_scaffold5051.g27976.t1"/>
    </source>
</evidence>
<accession>A0A914E068</accession>
<dbReference type="WBParaSite" id="ACRNAN_scaffold5051.g27976.t1">
    <property type="protein sequence ID" value="ACRNAN_scaffold5051.g27976.t1"/>
    <property type="gene ID" value="ACRNAN_scaffold5051.g27976"/>
</dbReference>
<keyword evidence="1" id="KW-0812">Transmembrane</keyword>
<reference evidence="3" key="1">
    <citation type="submission" date="2022-11" db="UniProtKB">
        <authorList>
            <consortium name="WormBaseParasite"/>
        </authorList>
    </citation>
    <scope>IDENTIFICATION</scope>
</reference>
<dbReference type="Proteomes" id="UP000887540">
    <property type="component" value="Unplaced"/>
</dbReference>
<dbReference type="InterPro" id="IPR009545">
    <property type="entry name" value="Claudin-like"/>
</dbReference>
<feature type="transmembrane region" description="Helical" evidence="1">
    <location>
        <begin position="134"/>
        <end position="160"/>
    </location>
</feature>
<sequence length="166" mass="18789">MPNLQSWESRFFITEILGAIFNTIALHTGGWGILTDRCFRPHTGVQTCIPRYSFETWCVIAMYATIVCTVSILIIRIIKRINPHVNIPKRPLILTVLVSIATLLLFSVVIVYPVKANSTFKGYKSDLIHGASLSLSYSYFLAVIAFVLMAVSTIFGYFMIREQTKY</sequence>
<organism evidence="2 3">
    <name type="scientific">Acrobeloides nanus</name>
    <dbReference type="NCBI Taxonomy" id="290746"/>
    <lineage>
        <taxon>Eukaryota</taxon>
        <taxon>Metazoa</taxon>
        <taxon>Ecdysozoa</taxon>
        <taxon>Nematoda</taxon>
        <taxon>Chromadorea</taxon>
        <taxon>Rhabditida</taxon>
        <taxon>Tylenchina</taxon>
        <taxon>Cephalobomorpha</taxon>
        <taxon>Cephaloboidea</taxon>
        <taxon>Cephalobidae</taxon>
        <taxon>Acrobeloides</taxon>
    </lineage>
</organism>
<keyword evidence="2" id="KW-1185">Reference proteome</keyword>